<dbReference type="Proteomes" id="UP000216164">
    <property type="component" value="Unassembled WGS sequence"/>
</dbReference>
<sequence length="84" mass="8948">MTDGIRRVAGAVESGDPLAATAPFQQARRHRLAVSALTRASRMNSGSQKAAGAVEIRDDCAGNLWTTQTLTRLRSAAIISRRSP</sequence>
<evidence type="ECO:0000313" key="2">
    <source>
        <dbReference type="Proteomes" id="UP000216164"/>
    </source>
</evidence>
<organism evidence="1 2">
    <name type="scientific">Ralstonia solanacearum K60</name>
    <dbReference type="NCBI Taxonomy" id="1091042"/>
    <lineage>
        <taxon>Bacteria</taxon>
        <taxon>Pseudomonadati</taxon>
        <taxon>Pseudomonadota</taxon>
        <taxon>Betaproteobacteria</taxon>
        <taxon>Burkholderiales</taxon>
        <taxon>Burkholderiaceae</taxon>
        <taxon>Ralstonia</taxon>
        <taxon>Ralstonia solanacearum species complex</taxon>
    </lineage>
</organism>
<gene>
    <name evidence="1" type="ORF">B7R77_21245</name>
</gene>
<reference evidence="1 2" key="1">
    <citation type="submission" date="2017-04" db="EMBL/GenBank/DDBJ databases">
        <title>Genome Announcement: Closed genomes of Ralstonia solanacearum strains K60, UW551, and UW700.</title>
        <authorList>
            <person name="Hayes M."/>
            <person name="Macintyre A.M."/>
            <person name="Allen C."/>
        </authorList>
    </citation>
    <scope>NUCLEOTIDE SEQUENCE [LARGE SCALE GENOMIC DNA]</scope>
    <source>
        <strain evidence="1 2">UW25</strain>
    </source>
</reference>
<name>A0AAP8D1U4_RALSL</name>
<accession>A0AAP8D1U4</accession>
<comment type="caution">
    <text evidence="1">The sequence shown here is derived from an EMBL/GenBank/DDBJ whole genome shotgun (WGS) entry which is preliminary data.</text>
</comment>
<evidence type="ECO:0000313" key="1">
    <source>
        <dbReference type="EMBL" id="OYQ09446.1"/>
    </source>
</evidence>
<dbReference type="AlphaFoldDB" id="A0AAP8D1U4"/>
<dbReference type="EMBL" id="NCTK01000002">
    <property type="protein sequence ID" value="OYQ09446.1"/>
    <property type="molecule type" value="Genomic_DNA"/>
</dbReference>
<proteinExistence type="predicted"/>
<protein>
    <submittedName>
        <fullName evidence="1">Uncharacterized protein</fullName>
    </submittedName>
</protein>